<accession>A1ZNX6</accession>
<dbReference type="EMBL" id="AAWS01000019">
    <property type="protein sequence ID" value="EAY28015.1"/>
    <property type="molecule type" value="Genomic_DNA"/>
</dbReference>
<protein>
    <submittedName>
        <fullName evidence="2">Uncharacterized protein</fullName>
    </submittedName>
</protein>
<dbReference type="Proteomes" id="UP000004095">
    <property type="component" value="Unassembled WGS sequence"/>
</dbReference>
<evidence type="ECO:0000256" key="1">
    <source>
        <dbReference type="SAM" id="MobiDB-lite"/>
    </source>
</evidence>
<feature type="region of interest" description="Disordered" evidence="1">
    <location>
        <begin position="29"/>
        <end position="48"/>
    </location>
</feature>
<evidence type="ECO:0000313" key="3">
    <source>
        <dbReference type="Proteomes" id="UP000004095"/>
    </source>
</evidence>
<gene>
    <name evidence="2" type="ORF">M23134_02684</name>
</gene>
<name>A1ZNX6_MICM2</name>
<sequence>MYILPVFLVVALIIDNFTHHRGSRDLAAYRPTDKRVEQARKGQKIGQK</sequence>
<evidence type="ECO:0000313" key="2">
    <source>
        <dbReference type="EMBL" id="EAY28015.1"/>
    </source>
</evidence>
<keyword evidence="3" id="KW-1185">Reference proteome</keyword>
<proteinExistence type="predicted"/>
<organism evidence="2 3">
    <name type="scientific">Microscilla marina ATCC 23134</name>
    <dbReference type="NCBI Taxonomy" id="313606"/>
    <lineage>
        <taxon>Bacteria</taxon>
        <taxon>Pseudomonadati</taxon>
        <taxon>Bacteroidota</taxon>
        <taxon>Cytophagia</taxon>
        <taxon>Cytophagales</taxon>
        <taxon>Microscillaceae</taxon>
        <taxon>Microscilla</taxon>
    </lineage>
</organism>
<comment type="caution">
    <text evidence="2">The sequence shown here is derived from an EMBL/GenBank/DDBJ whole genome shotgun (WGS) entry which is preliminary data.</text>
</comment>
<dbReference type="AlphaFoldDB" id="A1ZNX6"/>
<reference evidence="2 3" key="1">
    <citation type="submission" date="2007-01" db="EMBL/GenBank/DDBJ databases">
        <authorList>
            <person name="Haygood M."/>
            <person name="Podell S."/>
            <person name="Anderson C."/>
            <person name="Hopkinson B."/>
            <person name="Roe K."/>
            <person name="Barbeau K."/>
            <person name="Gaasterland T."/>
            <person name="Ferriera S."/>
            <person name="Johnson J."/>
            <person name="Kravitz S."/>
            <person name="Beeson K."/>
            <person name="Sutton G."/>
            <person name="Rogers Y.-H."/>
            <person name="Friedman R."/>
            <person name="Frazier M."/>
            <person name="Venter J.C."/>
        </authorList>
    </citation>
    <scope>NUCLEOTIDE SEQUENCE [LARGE SCALE GENOMIC DNA]</scope>
    <source>
        <strain evidence="2 3">ATCC 23134</strain>
    </source>
</reference>
<feature type="compositionally biased region" description="Basic and acidic residues" evidence="1">
    <location>
        <begin position="31"/>
        <end position="40"/>
    </location>
</feature>